<dbReference type="InterPro" id="IPR001680">
    <property type="entry name" value="WD40_rpt"/>
</dbReference>
<comment type="caution">
    <text evidence="7">The sequence shown here is derived from an EMBL/GenBank/DDBJ whole genome shotgun (WGS) entry which is preliminary data.</text>
</comment>
<dbReference type="GO" id="GO:0032040">
    <property type="term" value="C:small-subunit processome"/>
    <property type="evidence" value="ECO:0007669"/>
    <property type="project" value="InterPro"/>
</dbReference>
<evidence type="ECO:0000313" key="7">
    <source>
        <dbReference type="EMBL" id="GLC48870.1"/>
    </source>
</evidence>
<feature type="compositionally biased region" description="Low complexity" evidence="4">
    <location>
        <begin position="511"/>
        <end position="521"/>
    </location>
</feature>
<gene>
    <name evidence="7" type="primary">PLEST005883</name>
    <name evidence="7" type="ORF">PLESTB_000157500</name>
</gene>
<dbReference type="SUPFAM" id="SSF50998">
    <property type="entry name" value="Quinoprotein alcohol dehydrogenase-like"/>
    <property type="match status" value="1"/>
</dbReference>
<dbReference type="PROSITE" id="PS00678">
    <property type="entry name" value="WD_REPEATS_1"/>
    <property type="match status" value="2"/>
</dbReference>
<proteinExistence type="predicted"/>
<dbReference type="PANTHER" id="PTHR22840">
    <property type="entry name" value="WD REPEAT-CONTAINING PROTEIN 36"/>
    <property type="match status" value="1"/>
</dbReference>
<dbReference type="Proteomes" id="UP001165080">
    <property type="component" value="Unassembled WGS sequence"/>
</dbReference>
<dbReference type="Pfam" id="PF04192">
    <property type="entry name" value="Utp21"/>
    <property type="match status" value="2"/>
</dbReference>
<feature type="compositionally biased region" description="Acidic residues" evidence="4">
    <location>
        <begin position="744"/>
        <end position="767"/>
    </location>
</feature>
<feature type="compositionally biased region" description="Basic and acidic residues" evidence="4">
    <location>
        <begin position="727"/>
        <end position="742"/>
    </location>
</feature>
<dbReference type="PROSITE" id="PS50082">
    <property type="entry name" value="WD_REPEATS_2"/>
    <property type="match status" value="3"/>
</dbReference>
<keyword evidence="1 3" id="KW-0853">WD repeat</keyword>
<feature type="repeat" description="WD" evidence="3">
    <location>
        <begin position="295"/>
        <end position="336"/>
    </location>
</feature>
<feature type="repeat" description="WD" evidence="3">
    <location>
        <begin position="623"/>
        <end position="664"/>
    </location>
</feature>
<evidence type="ECO:0008006" key="9">
    <source>
        <dbReference type="Google" id="ProtNLM"/>
    </source>
</evidence>
<feature type="region of interest" description="Disordered" evidence="4">
    <location>
        <begin position="511"/>
        <end position="536"/>
    </location>
</feature>
<name>A0A9W6EY43_9CHLO</name>
<dbReference type="AlphaFoldDB" id="A0A9W6EY43"/>
<dbReference type="InterPro" id="IPR019775">
    <property type="entry name" value="WD40_repeat_CS"/>
</dbReference>
<accession>A0A9W6EY43</accession>
<keyword evidence="2" id="KW-0677">Repeat</keyword>
<organism evidence="7 8">
    <name type="scientific">Pleodorina starrii</name>
    <dbReference type="NCBI Taxonomy" id="330485"/>
    <lineage>
        <taxon>Eukaryota</taxon>
        <taxon>Viridiplantae</taxon>
        <taxon>Chlorophyta</taxon>
        <taxon>core chlorophytes</taxon>
        <taxon>Chlorophyceae</taxon>
        <taxon>CS clade</taxon>
        <taxon>Chlamydomonadales</taxon>
        <taxon>Volvocaceae</taxon>
        <taxon>Pleodorina</taxon>
    </lineage>
</organism>
<dbReference type="GO" id="GO:0006364">
    <property type="term" value="P:rRNA processing"/>
    <property type="evidence" value="ECO:0007669"/>
    <property type="project" value="InterPro"/>
</dbReference>
<evidence type="ECO:0000256" key="2">
    <source>
        <dbReference type="ARBA" id="ARBA00022737"/>
    </source>
</evidence>
<feature type="domain" description="WDR36/Utp21 C-terminal" evidence="5">
    <location>
        <begin position="960"/>
        <end position="1071"/>
    </location>
</feature>
<reference evidence="7 8" key="1">
    <citation type="journal article" date="2023" name="Commun. Biol.">
        <title>Reorganization of the ancestral sex-determining regions during the evolution of trioecy in Pleodorina starrii.</title>
        <authorList>
            <person name="Takahashi K."/>
            <person name="Suzuki S."/>
            <person name="Kawai-Toyooka H."/>
            <person name="Yamamoto K."/>
            <person name="Hamaji T."/>
            <person name="Ootsuki R."/>
            <person name="Yamaguchi H."/>
            <person name="Kawachi M."/>
            <person name="Higashiyama T."/>
            <person name="Nozaki H."/>
        </authorList>
    </citation>
    <scope>NUCLEOTIDE SEQUENCE [LARGE SCALE GENOMIC DNA]</scope>
    <source>
        <strain evidence="7 8">NIES-4479</strain>
    </source>
</reference>
<dbReference type="EMBL" id="BRXU01000002">
    <property type="protein sequence ID" value="GLC48870.1"/>
    <property type="molecule type" value="Genomic_DNA"/>
</dbReference>
<dbReference type="GO" id="GO:0034388">
    <property type="term" value="C:Pwp2p-containing subcomplex of 90S preribosome"/>
    <property type="evidence" value="ECO:0007669"/>
    <property type="project" value="TreeGrafter"/>
</dbReference>
<feature type="domain" description="WDR36/Utp21 C-terminal" evidence="5">
    <location>
        <begin position="804"/>
        <end position="872"/>
    </location>
</feature>
<evidence type="ECO:0000259" key="6">
    <source>
        <dbReference type="Pfam" id="PF25171"/>
    </source>
</evidence>
<dbReference type="Pfam" id="PF25168">
    <property type="entry name" value="Beta-prop_WDR36-Utp21_2nd"/>
    <property type="match status" value="2"/>
</dbReference>
<dbReference type="Pfam" id="PF25171">
    <property type="entry name" value="Beta-prop_WDR36-Utp21_1st"/>
    <property type="match status" value="1"/>
</dbReference>
<dbReference type="PANTHER" id="PTHR22840:SF12">
    <property type="entry name" value="WD REPEAT-CONTAINING PROTEIN 36"/>
    <property type="match status" value="1"/>
</dbReference>
<dbReference type="InterPro" id="IPR059157">
    <property type="entry name" value="WDR36-Utp21_N"/>
</dbReference>
<feature type="repeat" description="WD" evidence="3">
    <location>
        <begin position="540"/>
        <end position="581"/>
    </location>
</feature>
<dbReference type="InterPro" id="IPR011047">
    <property type="entry name" value="Quinoprotein_ADH-like_sf"/>
</dbReference>
<dbReference type="InterPro" id="IPR015943">
    <property type="entry name" value="WD40/YVTN_repeat-like_dom_sf"/>
</dbReference>
<protein>
    <recommendedName>
        <fullName evidence="9">Small-subunit processome Utp21 domain-containing protein</fullName>
    </recommendedName>
</protein>
<keyword evidence="8" id="KW-1185">Reference proteome</keyword>
<feature type="region of interest" description="Disordered" evidence="4">
    <location>
        <begin position="864"/>
        <end position="900"/>
    </location>
</feature>
<evidence type="ECO:0000313" key="8">
    <source>
        <dbReference type="Proteomes" id="UP001165080"/>
    </source>
</evidence>
<dbReference type="SMART" id="SM00320">
    <property type="entry name" value="WD40"/>
    <property type="match status" value="9"/>
</dbReference>
<evidence type="ECO:0000256" key="4">
    <source>
        <dbReference type="SAM" id="MobiDB-lite"/>
    </source>
</evidence>
<dbReference type="InterPro" id="IPR007319">
    <property type="entry name" value="WDR36/Utp21_C"/>
</dbReference>
<evidence type="ECO:0000259" key="5">
    <source>
        <dbReference type="Pfam" id="PF04192"/>
    </source>
</evidence>
<evidence type="ECO:0000256" key="3">
    <source>
        <dbReference type="PROSITE-ProRule" id="PRU00221"/>
    </source>
</evidence>
<feature type="region of interest" description="Disordered" evidence="4">
    <location>
        <begin position="726"/>
        <end position="776"/>
    </location>
</feature>
<sequence>MDVAPLFKPFRALGYITDNVPFAVNRKGKETYVTVSVGKAWQVYNCTKLTLSLVGPQLSGDIRALACTSDLTFAAVGNDLVECKRLHRSGVYRGGHVGPVRQLMTLGGLLLSLGGGSERDGRLVVWEIGKYDEPKRVIEFPPGFRPSCMAHPDTYLNKVLVGSEGEGRMGLWNFKTGTLLYTFKGWGVPIRTLSPSPALDVVGVGLADGRAVLHNVLYDEEVASFANAAGTGLASEQLLGGGAGTAAARGGVGGGACTALSFRSGAGLPLMAAGGGGGVVTVWNLEEKRLHTVIRDAHDAQLLSLHFFPGEPLLMSSAADNSVKHWVFDSADAMPRMLRFRAGHAAPPTIVRHYGQGGLRLLSAGCDRSFRVFSVHQDQQSRELSQGHTARRAKRLKVRQEELKLERVLDMDAREIRERDWANVLTAHEGDPAAYTWRLAHFSRGDHVLEPPEEELSGSPAAPVTSVALSHCGNFGFVGSSSGRIDRYNMQSGQHRGAYYRPNTAAAAAAGKGQASAAPSSRGGGGRGAASGPAAAAAPLPGHSGAVVGCAADGANRLLVSVGLDGSMRVWDFRSRALRAEVALGGPAGRLALHPVSGLAAVALADASIRVYDAEVPRLVRRFRGHSDRVTGLHLSADSRWLLSSSMDGTMRVWDIPAAQCLQVLKLGSPVTSLSLSPSLDLLATTHVNRRGIYLWSNQALFGPSAAIPHSDAPVPVIRTALPTISDGRRAGSREDGEKVEGAVEGDLEDEDGGSSEHEEMEEAEEEEARRRAAAAADGAAAAAAAAPKPYELRDAVSGAPLPLAPELVTLSLLPRSHWDSLTRIEVIKARNKPIQPPKKPEAAPFFLPSVPGLSANPVFDPTAAASADAEADPSGEREAMELEAAGEEEDGGAEAGPGSRVMGLRKERAAAAAAGAAGPVSPFLRQLRLAAAAAAAAAAAGEAGGKGDGSSGGRVVECYGSLISMLRGMTPSAIDRELRAMQVLEGSLQEEAEVADLAALMDMLVASLEARRDFELCQALLSVVLAQHGDVISARPQLAVRAETLRGLVAATWRRLDGLLQHVRCMVGFFGNLQ</sequence>
<evidence type="ECO:0000256" key="1">
    <source>
        <dbReference type="ARBA" id="ARBA00022574"/>
    </source>
</evidence>
<feature type="domain" description="WDR36/Utp21 N-terminal" evidence="6">
    <location>
        <begin position="33"/>
        <end position="329"/>
    </location>
</feature>
<dbReference type="Gene3D" id="2.130.10.10">
    <property type="entry name" value="YVTN repeat-like/Quinoprotein amine dehydrogenase"/>
    <property type="match status" value="2"/>
</dbReference>
<dbReference type="PROSITE" id="PS50294">
    <property type="entry name" value="WD_REPEATS_REGION"/>
    <property type="match status" value="2"/>
</dbReference>